<dbReference type="EnsemblFungi" id="MAPG_10273T0">
    <property type="protein sequence ID" value="MAPG_10273T0"/>
    <property type="gene ID" value="MAPG_10273"/>
</dbReference>
<dbReference type="EMBL" id="GL876975">
    <property type="protein sequence ID" value="KLU90419.1"/>
    <property type="molecule type" value="Genomic_DNA"/>
</dbReference>
<dbReference type="Proteomes" id="UP000011715">
    <property type="component" value="Unassembled WGS sequence"/>
</dbReference>
<evidence type="ECO:0000313" key="2">
    <source>
        <dbReference type="EMBL" id="KLU90419.1"/>
    </source>
</evidence>
<evidence type="ECO:0000256" key="1">
    <source>
        <dbReference type="SAM" id="MobiDB-lite"/>
    </source>
</evidence>
<gene>
    <name evidence="2" type="ORF">MAPG_10273</name>
</gene>
<organism evidence="3 4">
    <name type="scientific">Magnaporthiopsis poae (strain ATCC 64411 / 73-15)</name>
    <name type="common">Kentucky bluegrass fungus</name>
    <name type="synonym">Magnaporthe poae</name>
    <dbReference type="NCBI Taxonomy" id="644358"/>
    <lineage>
        <taxon>Eukaryota</taxon>
        <taxon>Fungi</taxon>
        <taxon>Dikarya</taxon>
        <taxon>Ascomycota</taxon>
        <taxon>Pezizomycotina</taxon>
        <taxon>Sordariomycetes</taxon>
        <taxon>Sordariomycetidae</taxon>
        <taxon>Magnaporthales</taxon>
        <taxon>Magnaporthaceae</taxon>
        <taxon>Magnaporthiopsis</taxon>
    </lineage>
</organism>
<reference evidence="2" key="3">
    <citation type="submission" date="2011-03" db="EMBL/GenBank/DDBJ databases">
        <title>Annotation of Magnaporthe poae ATCC 64411.</title>
        <authorList>
            <person name="Ma L.-J."/>
            <person name="Dead R."/>
            <person name="Young S.K."/>
            <person name="Zeng Q."/>
            <person name="Gargeya S."/>
            <person name="Fitzgerald M."/>
            <person name="Haas B."/>
            <person name="Abouelleil A."/>
            <person name="Alvarado L."/>
            <person name="Arachchi H.M."/>
            <person name="Berlin A."/>
            <person name="Brown A."/>
            <person name="Chapman S.B."/>
            <person name="Chen Z."/>
            <person name="Dunbar C."/>
            <person name="Freedman E."/>
            <person name="Gearin G."/>
            <person name="Gellesch M."/>
            <person name="Goldberg J."/>
            <person name="Griggs A."/>
            <person name="Gujja S."/>
            <person name="Heiman D."/>
            <person name="Howarth C."/>
            <person name="Larson L."/>
            <person name="Lui A."/>
            <person name="MacDonald P.J.P."/>
            <person name="Mehta T."/>
            <person name="Montmayeur A."/>
            <person name="Murphy C."/>
            <person name="Neiman D."/>
            <person name="Pearson M."/>
            <person name="Priest M."/>
            <person name="Roberts A."/>
            <person name="Saif S."/>
            <person name="Shea T."/>
            <person name="Shenoy N."/>
            <person name="Sisk P."/>
            <person name="Stolte C."/>
            <person name="Sykes S."/>
            <person name="Yandava C."/>
            <person name="Wortman J."/>
            <person name="Nusbaum C."/>
            <person name="Birren B."/>
        </authorList>
    </citation>
    <scope>NUCLEOTIDE SEQUENCE</scope>
    <source>
        <strain evidence="2">ATCC 64411</strain>
    </source>
</reference>
<proteinExistence type="predicted"/>
<reference evidence="2" key="1">
    <citation type="submission" date="2010-05" db="EMBL/GenBank/DDBJ databases">
        <title>The Genome Sequence of Magnaporthe poae strain ATCC 64411.</title>
        <authorList>
            <consortium name="The Broad Institute Genome Sequencing Platform"/>
            <consortium name="Broad Institute Genome Sequencing Center for Infectious Disease"/>
            <person name="Ma L.-J."/>
            <person name="Dead R."/>
            <person name="Young S."/>
            <person name="Zeng Q."/>
            <person name="Koehrsen M."/>
            <person name="Alvarado L."/>
            <person name="Berlin A."/>
            <person name="Chapman S.B."/>
            <person name="Chen Z."/>
            <person name="Freedman E."/>
            <person name="Gellesch M."/>
            <person name="Goldberg J."/>
            <person name="Griggs A."/>
            <person name="Gujja S."/>
            <person name="Heilman E.R."/>
            <person name="Heiman D."/>
            <person name="Hepburn T."/>
            <person name="Howarth C."/>
            <person name="Jen D."/>
            <person name="Larson L."/>
            <person name="Mehta T."/>
            <person name="Neiman D."/>
            <person name="Pearson M."/>
            <person name="Roberts A."/>
            <person name="Saif S."/>
            <person name="Shea T."/>
            <person name="Shenoy N."/>
            <person name="Sisk P."/>
            <person name="Stolte C."/>
            <person name="Sykes S."/>
            <person name="Walk T."/>
            <person name="White J."/>
            <person name="Yandava C."/>
            <person name="Haas B."/>
            <person name="Nusbaum C."/>
            <person name="Birren B."/>
        </authorList>
    </citation>
    <scope>NUCLEOTIDE SEQUENCE</scope>
    <source>
        <strain evidence="2">ATCC 64411</strain>
    </source>
</reference>
<protein>
    <submittedName>
        <fullName evidence="2 3">Uncharacterized protein</fullName>
    </submittedName>
</protein>
<dbReference type="EMBL" id="ADBL01002296">
    <property type="status" value="NOT_ANNOTATED_CDS"/>
    <property type="molecule type" value="Genomic_DNA"/>
</dbReference>
<feature type="region of interest" description="Disordered" evidence="1">
    <location>
        <begin position="198"/>
        <end position="252"/>
    </location>
</feature>
<evidence type="ECO:0000313" key="4">
    <source>
        <dbReference type="Proteomes" id="UP000011715"/>
    </source>
</evidence>
<keyword evidence="4" id="KW-1185">Reference proteome</keyword>
<reference evidence="3" key="4">
    <citation type="journal article" date="2015" name="G3 (Bethesda)">
        <title>Genome sequences of three phytopathogenic species of the Magnaporthaceae family of fungi.</title>
        <authorList>
            <person name="Okagaki L.H."/>
            <person name="Nunes C.C."/>
            <person name="Sailsbery J."/>
            <person name="Clay B."/>
            <person name="Brown D."/>
            <person name="John T."/>
            <person name="Oh Y."/>
            <person name="Young N."/>
            <person name="Fitzgerald M."/>
            <person name="Haas B.J."/>
            <person name="Zeng Q."/>
            <person name="Young S."/>
            <person name="Adiconis X."/>
            <person name="Fan L."/>
            <person name="Levin J.Z."/>
            <person name="Mitchell T.K."/>
            <person name="Okubara P.A."/>
            <person name="Farman M.L."/>
            <person name="Kohn L.M."/>
            <person name="Birren B."/>
            <person name="Ma L.-J."/>
            <person name="Dean R.A."/>
        </authorList>
    </citation>
    <scope>NUCLEOTIDE SEQUENCE</scope>
    <source>
        <strain evidence="3">ATCC 64411 / 73-15</strain>
    </source>
</reference>
<feature type="region of interest" description="Disordered" evidence="1">
    <location>
        <begin position="1"/>
        <end position="40"/>
    </location>
</feature>
<reference evidence="4" key="2">
    <citation type="submission" date="2010-05" db="EMBL/GenBank/DDBJ databases">
        <title>The genome sequence of Magnaporthe poae strain ATCC 64411.</title>
        <authorList>
            <person name="Ma L.-J."/>
            <person name="Dead R."/>
            <person name="Young S."/>
            <person name="Zeng Q."/>
            <person name="Koehrsen M."/>
            <person name="Alvarado L."/>
            <person name="Berlin A."/>
            <person name="Chapman S.B."/>
            <person name="Chen Z."/>
            <person name="Freedman E."/>
            <person name="Gellesch M."/>
            <person name="Goldberg J."/>
            <person name="Griggs A."/>
            <person name="Gujja S."/>
            <person name="Heilman E.R."/>
            <person name="Heiman D."/>
            <person name="Hepburn T."/>
            <person name="Howarth C."/>
            <person name="Jen D."/>
            <person name="Larson L."/>
            <person name="Mehta T."/>
            <person name="Neiman D."/>
            <person name="Pearson M."/>
            <person name="Roberts A."/>
            <person name="Saif S."/>
            <person name="Shea T."/>
            <person name="Shenoy N."/>
            <person name="Sisk P."/>
            <person name="Stolte C."/>
            <person name="Sykes S."/>
            <person name="Walk T."/>
            <person name="White J."/>
            <person name="Yandava C."/>
            <person name="Haas B."/>
            <person name="Nusbaum C."/>
            <person name="Birren B."/>
        </authorList>
    </citation>
    <scope>NUCLEOTIDE SEQUENCE [LARGE SCALE GENOMIC DNA]</scope>
    <source>
        <strain evidence="4">ATCC 64411 / 73-15</strain>
    </source>
</reference>
<dbReference type="AlphaFoldDB" id="A0A0C4EC59"/>
<accession>A0A0C4EC59</accession>
<feature type="compositionally biased region" description="Basic and acidic residues" evidence="1">
    <location>
        <begin position="18"/>
        <end position="29"/>
    </location>
</feature>
<reference evidence="3" key="5">
    <citation type="submission" date="2015-06" db="UniProtKB">
        <authorList>
            <consortium name="EnsemblFungi"/>
        </authorList>
    </citation>
    <scope>IDENTIFICATION</scope>
    <source>
        <strain evidence="3">ATCC 64411</strain>
    </source>
</reference>
<sequence length="252" mass="26997">MSAQRRGTPPSPSPSPADRTDPKRTHTDDDNQSALKWPASGQAAAFLGDLTPTSPAAQHASGFAMPLPSDFVPPDILEPSPSAFLGYPPPDGTRLAAFAAPGPSASMPMGYPSTWPFASVETWRPTPSSTQDASYFTALGQAGGGSVPRQCFEQQLYDPYTDLLLDAINEQTLLMRVYLRSQLGDTLDTLLDDERRRMSQEGRIRLPPRASCDPIDSRIPSPSDALLAESPLPGTVTPQTPYQPGFPPAGTF</sequence>
<evidence type="ECO:0000313" key="3">
    <source>
        <dbReference type="EnsemblFungi" id="MAPG_10273T0"/>
    </source>
</evidence>
<name>A0A0C4EC59_MAGP6</name>
<dbReference type="VEuPathDB" id="FungiDB:MAPG_10273"/>